<evidence type="ECO:0000313" key="2">
    <source>
        <dbReference type="Proteomes" id="UP000439903"/>
    </source>
</evidence>
<accession>A0A8H3X506</accession>
<comment type="caution">
    <text evidence="1">The sequence shown here is derived from an EMBL/GenBank/DDBJ whole genome shotgun (WGS) entry which is preliminary data.</text>
</comment>
<reference evidence="1 2" key="1">
    <citation type="journal article" date="2019" name="Environ. Microbiol.">
        <title>At the nexus of three kingdoms: the genome of the mycorrhizal fungus Gigaspora margarita provides insights into plant, endobacterial and fungal interactions.</title>
        <authorList>
            <person name="Venice F."/>
            <person name="Ghignone S."/>
            <person name="Salvioli di Fossalunga A."/>
            <person name="Amselem J."/>
            <person name="Novero M."/>
            <person name="Xianan X."/>
            <person name="Sedzielewska Toro K."/>
            <person name="Morin E."/>
            <person name="Lipzen A."/>
            <person name="Grigoriev I.V."/>
            <person name="Henrissat B."/>
            <person name="Martin F.M."/>
            <person name="Bonfante P."/>
        </authorList>
    </citation>
    <scope>NUCLEOTIDE SEQUENCE [LARGE SCALE GENOMIC DNA]</scope>
    <source>
        <strain evidence="1 2">BEG34</strain>
    </source>
</reference>
<name>A0A8H3X506_GIGMA</name>
<dbReference type="Proteomes" id="UP000439903">
    <property type="component" value="Unassembled WGS sequence"/>
</dbReference>
<sequence length="111" mass="12474">MIITKSSLVETSKFLLFLLTAKQPLIEIEKSTSISVWYLADQMVLRLMRISKDINRIATTDRQEEFSKPVCNNANKELYCGVYDSESKTQLGLLYAGGKPPVDANSPTKKT</sequence>
<evidence type="ECO:0000313" key="1">
    <source>
        <dbReference type="EMBL" id="KAF0400031.1"/>
    </source>
</evidence>
<dbReference type="AlphaFoldDB" id="A0A8H3X506"/>
<organism evidence="1 2">
    <name type="scientific">Gigaspora margarita</name>
    <dbReference type="NCBI Taxonomy" id="4874"/>
    <lineage>
        <taxon>Eukaryota</taxon>
        <taxon>Fungi</taxon>
        <taxon>Fungi incertae sedis</taxon>
        <taxon>Mucoromycota</taxon>
        <taxon>Glomeromycotina</taxon>
        <taxon>Glomeromycetes</taxon>
        <taxon>Diversisporales</taxon>
        <taxon>Gigasporaceae</taxon>
        <taxon>Gigaspora</taxon>
    </lineage>
</organism>
<dbReference type="EMBL" id="WTPW01002047">
    <property type="protein sequence ID" value="KAF0400031.1"/>
    <property type="molecule type" value="Genomic_DNA"/>
</dbReference>
<proteinExistence type="predicted"/>
<keyword evidence="2" id="KW-1185">Reference proteome</keyword>
<protein>
    <submittedName>
        <fullName evidence="1">Uncharacterized protein</fullName>
    </submittedName>
</protein>
<gene>
    <name evidence="1" type="ORF">F8M41_009629</name>
</gene>